<evidence type="ECO:0000313" key="6">
    <source>
        <dbReference type="Proteomes" id="UP000249082"/>
    </source>
</evidence>
<proteinExistence type="predicted"/>
<evidence type="ECO:0000313" key="5">
    <source>
        <dbReference type="EMBL" id="PZQ51069.1"/>
    </source>
</evidence>
<keyword evidence="3" id="KW-0732">Signal</keyword>
<accession>A0A2W5NFS9</accession>
<evidence type="ECO:0000256" key="2">
    <source>
        <dbReference type="ARBA" id="ARBA00023295"/>
    </source>
</evidence>
<comment type="caution">
    <text evidence="5">The sequence shown here is derived from an EMBL/GenBank/DDBJ whole genome shotgun (WGS) entry which is preliminary data.</text>
</comment>
<evidence type="ECO:0000259" key="4">
    <source>
        <dbReference type="Pfam" id="PF01156"/>
    </source>
</evidence>
<dbReference type="InterPro" id="IPR006311">
    <property type="entry name" value="TAT_signal"/>
</dbReference>
<dbReference type="InterPro" id="IPR023186">
    <property type="entry name" value="IUNH"/>
</dbReference>
<dbReference type="PROSITE" id="PS51318">
    <property type="entry name" value="TAT"/>
    <property type="match status" value="1"/>
</dbReference>
<organism evidence="5 6">
    <name type="scientific">Novosphingobium pentaromativorans</name>
    <dbReference type="NCBI Taxonomy" id="205844"/>
    <lineage>
        <taxon>Bacteria</taxon>
        <taxon>Pseudomonadati</taxon>
        <taxon>Pseudomonadota</taxon>
        <taxon>Alphaproteobacteria</taxon>
        <taxon>Sphingomonadales</taxon>
        <taxon>Sphingomonadaceae</taxon>
        <taxon>Novosphingobium</taxon>
    </lineage>
</organism>
<keyword evidence="1 5" id="KW-0378">Hydrolase</keyword>
<dbReference type="PANTHER" id="PTHR12304">
    <property type="entry name" value="INOSINE-URIDINE PREFERRING NUCLEOSIDE HYDROLASE"/>
    <property type="match status" value="1"/>
</dbReference>
<keyword evidence="2" id="KW-0326">Glycosidase</keyword>
<sequence length="322" mass="34379">MTIDRRGILAATMGAGAMLALRGTASAADFKPIPQRPSVRVIADNDYAGDPDSLVALAHQVLSPKARTVLVTGTALDRRFPSQVPADQTARIGAGVATELVARLGLPAIPTVAGSETLGDLGPSPAARAIVAEAMREDKLPLVFTCGGPLTNLAAALELEPRIAGRLKVFWIGGGDYSSGGWEYNLMADLPAARRVLGDPALELTQVPQSTYRQMQMSIADMQVRLRPISPFTQWLYDRFTSPPDFVDVGGAWPMGDTPTVVLGTLSPESSTFETVSAHEIKDDGSYGAVIPGRRLRVCTRIDARLAFDDFLALLMLHARKS</sequence>
<dbReference type="GO" id="GO:0005829">
    <property type="term" value="C:cytosol"/>
    <property type="evidence" value="ECO:0007669"/>
    <property type="project" value="TreeGrafter"/>
</dbReference>
<evidence type="ECO:0000256" key="1">
    <source>
        <dbReference type="ARBA" id="ARBA00022801"/>
    </source>
</evidence>
<dbReference type="Proteomes" id="UP000249082">
    <property type="component" value="Unassembled WGS sequence"/>
</dbReference>
<reference evidence="5 6" key="1">
    <citation type="submission" date="2017-08" db="EMBL/GenBank/DDBJ databases">
        <title>Infants hospitalized years apart are colonized by the same room-sourced microbial strains.</title>
        <authorList>
            <person name="Brooks B."/>
            <person name="Olm M.R."/>
            <person name="Firek B.A."/>
            <person name="Baker R."/>
            <person name="Thomas B.C."/>
            <person name="Morowitz M.J."/>
            <person name="Banfield J.F."/>
        </authorList>
    </citation>
    <scope>NUCLEOTIDE SEQUENCE [LARGE SCALE GENOMIC DNA]</scope>
    <source>
        <strain evidence="5">S2_005_002_R2_33</strain>
    </source>
</reference>
<dbReference type="GO" id="GO:0008477">
    <property type="term" value="F:purine nucleosidase activity"/>
    <property type="evidence" value="ECO:0007669"/>
    <property type="project" value="TreeGrafter"/>
</dbReference>
<dbReference type="SUPFAM" id="SSF53590">
    <property type="entry name" value="Nucleoside hydrolase"/>
    <property type="match status" value="1"/>
</dbReference>
<feature type="signal peptide" evidence="3">
    <location>
        <begin position="1"/>
        <end position="27"/>
    </location>
</feature>
<dbReference type="InterPro" id="IPR001910">
    <property type="entry name" value="Inosine/uridine_hydrolase_dom"/>
</dbReference>
<dbReference type="Gene3D" id="3.90.245.10">
    <property type="entry name" value="Ribonucleoside hydrolase-like"/>
    <property type="match status" value="1"/>
</dbReference>
<feature type="chain" id="PRO_5015990782" evidence="3">
    <location>
        <begin position="28"/>
        <end position="322"/>
    </location>
</feature>
<dbReference type="GO" id="GO:0006152">
    <property type="term" value="P:purine nucleoside catabolic process"/>
    <property type="evidence" value="ECO:0007669"/>
    <property type="project" value="TreeGrafter"/>
</dbReference>
<protein>
    <submittedName>
        <fullName evidence="5">Nucleoside hydrolase</fullName>
    </submittedName>
</protein>
<dbReference type="AlphaFoldDB" id="A0A2W5NFS9"/>
<dbReference type="InterPro" id="IPR036452">
    <property type="entry name" value="Ribo_hydro-like"/>
</dbReference>
<dbReference type="PANTHER" id="PTHR12304:SF4">
    <property type="entry name" value="URIDINE NUCLEOSIDASE"/>
    <property type="match status" value="1"/>
</dbReference>
<name>A0A2W5NFS9_9SPHN</name>
<feature type="domain" description="Inosine/uridine-preferring nucleoside hydrolase" evidence="4">
    <location>
        <begin position="92"/>
        <end position="303"/>
    </location>
</feature>
<evidence type="ECO:0000256" key="3">
    <source>
        <dbReference type="SAM" id="SignalP"/>
    </source>
</evidence>
<gene>
    <name evidence="5" type="ORF">DI555_21530</name>
</gene>
<dbReference type="EMBL" id="QFPX01000028">
    <property type="protein sequence ID" value="PZQ51069.1"/>
    <property type="molecule type" value="Genomic_DNA"/>
</dbReference>
<dbReference type="Pfam" id="PF01156">
    <property type="entry name" value="IU_nuc_hydro"/>
    <property type="match status" value="1"/>
</dbReference>